<sequence>MYSRQLNTIETGMANAHAGFMGSSQVVTLVHIDQKINETECKQIFTQYCLNHPILLSKLIVNENKWYVKRNNDCHNPCFETFRMHSHLPDFDIILKKEVNDILDYSNHLTRLRIIYLQKNVGCLLILTQHHAITDTYSAKKTLSHILNFINLAKTQSSIDHLPLWHPCISSHHFQPDVEQHFSNSSDILPLHNALYKINNPTPLAATNLQSWILNRNELKVLDHYAKKIKVSLNSLLTAIMSLAVMEHLRIHHINTYSAVSLRKLNRKLTEIGCILDIADINIKASDIPTAAQFFEQEMHNIKSTTLQDTEKQSFVPANSQPQHINRQNAINGCEGLGFTNGGKTNSLLTQPGIHILAYRSIANRTSGSLLFTFHFSFHLETLIITAVFSELILSKEQSKLFVENANRILHSIVMSHTSLIA</sequence>
<evidence type="ECO:0008006" key="5">
    <source>
        <dbReference type="Google" id="ProtNLM"/>
    </source>
</evidence>
<dbReference type="Gene3D" id="3.30.559.10">
    <property type="entry name" value="Chloramphenicol acetyltransferase-like domain"/>
    <property type="match status" value="1"/>
</dbReference>
<name>A0A9W4TTF7_9PROT</name>
<evidence type="ECO:0000313" key="3">
    <source>
        <dbReference type="Proteomes" id="UP001154255"/>
    </source>
</evidence>
<accession>A0A9W4TTF7</accession>
<comment type="caution">
    <text evidence="1">The sequence shown here is derived from an EMBL/GenBank/DDBJ whole genome shotgun (WGS) entry which is preliminary data.</text>
</comment>
<organism evidence="1 3">
    <name type="scientific">Commensalibacter communis</name>
    <dbReference type="NCBI Taxonomy" id="2972786"/>
    <lineage>
        <taxon>Bacteria</taxon>
        <taxon>Pseudomonadati</taxon>
        <taxon>Pseudomonadota</taxon>
        <taxon>Alphaproteobacteria</taxon>
        <taxon>Acetobacterales</taxon>
        <taxon>Acetobacteraceae</taxon>
    </lineage>
</organism>
<protein>
    <recommendedName>
        <fullName evidence="5">Condensation domain-containing protein</fullName>
    </recommendedName>
</protein>
<dbReference type="RefSeq" id="WP_271790757.1">
    <property type="nucleotide sequence ID" value="NZ_CAMXCM010000014.1"/>
</dbReference>
<proteinExistence type="predicted"/>
<dbReference type="Gene3D" id="3.30.559.30">
    <property type="entry name" value="Nonribosomal peptide synthetase, condensation domain"/>
    <property type="match status" value="1"/>
</dbReference>
<gene>
    <name evidence="2" type="ORF">R53529_LOCUS2345</name>
    <name evidence="1" type="ORF">R53530_LOCUS2337</name>
</gene>
<dbReference type="Proteomes" id="UP001154255">
    <property type="component" value="Unassembled WGS sequence"/>
</dbReference>
<dbReference type="InterPro" id="IPR023213">
    <property type="entry name" value="CAT-like_dom_sf"/>
</dbReference>
<dbReference type="AlphaFoldDB" id="A0A9W4TTF7"/>
<evidence type="ECO:0000313" key="1">
    <source>
        <dbReference type="EMBL" id="CAI3959442.1"/>
    </source>
</evidence>
<keyword evidence="4" id="KW-1185">Reference proteome</keyword>
<dbReference type="EMBL" id="CAMXCS010000014">
    <property type="protein sequence ID" value="CAI3961354.1"/>
    <property type="molecule type" value="Genomic_DNA"/>
</dbReference>
<dbReference type="EMBL" id="CAMXCM010000014">
    <property type="protein sequence ID" value="CAI3959442.1"/>
    <property type="molecule type" value="Genomic_DNA"/>
</dbReference>
<dbReference type="Proteomes" id="UP001154259">
    <property type="component" value="Unassembled WGS sequence"/>
</dbReference>
<reference evidence="1" key="1">
    <citation type="submission" date="2022-10" db="EMBL/GenBank/DDBJ databases">
        <authorList>
            <person name="Botero Cardona J."/>
        </authorList>
    </citation>
    <scope>NUCLEOTIDE SEQUENCE</scope>
    <source>
        <strain evidence="1">LMG 31819</strain>
        <strain evidence="2">R-53529</strain>
    </source>
</reference>
<evidence type="ECO:0000313" key="4">
    <source>
        <dbReference type="Proteomes" id="UP001154259"/>
    </source>
</evidence>
<evidence type="ECO:0000313" key="2">
    <source>
        <dbReference type="EMBL" id="CAI3961354.1"/>
    </source>
</evidence>
<dbReference type="SUPFAM" id="SSF52777">
    <property type="entry name" value="CoA-dependent acyltransferases"/>
    <property type="match status" value="2"/>
</dbReference>